<reference evidence="1 2" key="1">
    <citation type="journal article" date="2013" name="Curr. Biol.">
        <title>Shared signatures of parasitism and phylogenomics unite Cryptomycota and microsporidia.</title>
        <authorList>
            <person name="James T.Y."/>
            <person name="Pelin A."/>
            <person name="Bonen L."/>
            <person name="Ahrendt S."/>
            <person name="Sain D."/>
            <person name="Corradi N."/>
            <person name="Stajich J.E."/>
        </authorList>
    </citation>
    <scope>NUCLEOTIDE SEQUENCE [LARGE SCALE GENOMIC DNA]</scope>
    <source>
        <strain evidence="1 2">CSF55</strain>
    </source>
</reference>
<name>A0A075APG7_ROZAC</name>
<evidence type="ECO:0000313" key="2">
    <source>
        <dbReference type="Proteomes" id="UP000030755"/>
    </source>
</evidence>
<gene>
    <name evidence="1" type="ORF">O9G_004177</name>
</gene>
<accession>A0A075APG7</accession>
<dbReference type="Proteomes" id="UP000030755">
    <property type="component" value="Unassembled WGS sequence"/>
</dbReference>
<dbReference type="HOGENOM" id="CLU_2962161_0_0_1"/>
<keyword evidence="2" id="KW-1185">Reference proteome</keyword>
<dbReference type="EMBL" id="KE561199">
    <property type="protein sequence ID" value="EPZ31986.1"/>
    <property type="molecule type" value="Genomic_DNA"/>
</dbReference>
<protein>
    <submittedName>
        <fullName evidence="1">Uncharacterized protein</fullName>
    </submittedName>
</protein>
<organism evidence="1 2">
    <name type="scientific">Rozella allomycis (strain CSF55)</name>
    <dbReference type="NCBI Taxonomy" id="988480"/>
    <lineage>
        <taxon>Eukaryota</taxon>
        <taxon>Fungi</taxon>
        <taxon>Fungi incertae sedis</taxon>
        <taxon>Cryptomycota</taxon>
        <taxon>Cryptomycota incertae sedis</taxon>
        <taxon>Rozella</taxon>
    </lineage>
</organism>
<proteinExistence type="predicted"/>
<evidence type="ECO:0000313" key="1">
    <source>
        <dbReference type="EMBL" id="EPZ31986.1"/>
    </source>
</evidence>
<dbReference type="AlphaFoldDB" id="A0A075APG7"/>
<sequence length="59" mass="7017">MKVRKKRLRKVKEDLLNDIDNVNSIFVKDSSMKQRMKKKKQQTKISTDKLVDDLEALLK</sequence>